<keyword evidence="2" id="KW-1185">Reference proteome</keyword>
<dbReference type="RefSeq" id="WP_058478999.1">
    <property type="nucleotide sequence ID" value="NZ_CAAAIQ010000017.1"/>
</dbReference>
<evidence type="ECO:0000313" key="1">
    <source>
        <dbReference type="EMBL" id="KTD83008.1"/>
    </source>
</evidence>
<organism evidence="1 2">
    <name type="scientific">Legionella waltersii</name>
    <dbReference type="NCBI Taxonomy" id="66969"/>
    <lineage>
        <taxon>Bacteria</taxon>
        <taxon>Pseudomonadati</taxon>
        <taxon>Pseudomonadota</taxon>
        <taxon>Gammaproteobacteria</taxon>
        <taxon>Legionellales</taxon>
        <taxon>Legionellaceae</taxon>
        <taxon>Legionella</taxon>
    </lineage>
</organism>
<name>A0A0W1AP35_9GAMM</name>
<accession>A0A0W1AP35</accession>
<sequence length="624" mass="71130">MTRKIVDLLDDYNINCNLSSDDPILQLPLSLFKETEYADVITIVWFYEHNWYNPSKVPSTNKKMGEISYRQSLEFYNSVKSKVESTMKLPVDLSSDEIIINKSPASLWVNASQTTYLLCTMDIFAKMMTNINCDDEQEMFFKWILEGQLSTQDQARLESRLSINTLKNTLDAVVCNMARNLLNSATFQQSSHSIALVKKLLENLIQGNSGLLEDNARFFISVLRQVITIFPTPISVILQGLGIHIPDQLSPELAFILTMNIDDIPGLKDENWPVFIYCITLFLHQCAQGSPSLLSYSYAGAALNFSFESCTKHHTQRLLESLESKKSFYTKEISDQLKMELSEFNLSSVHPELLALLCFERCDPLKQLFITAWKNQQVSLPNTPVTALLASKNKFTLGETIYNPKNNQIVSVNKEDIYLIMKLKQLVLSYKSKASGTSQPFFATNGSSTQPQARTKEEYLQEFETLSRQISDPKLKLFLTIESIDSLHFSYVPNSSAVFEFMHQYLVSSEPQYPPTSDLRDLNLVLNSPQVLDGIILSISKDKLLVNLNDESSYIAELERIDEKIGKLESMLTGSGDDVATEETKLRQWWLEIQLQTWVKIKEMMTTKQEEADMRHGKVEFALL</sequence>
<dbReference type="Proteomes" id="UP000054729">
    <property type="component" value="Unassembled WGS sequence"/>
</dbReference>
<gene>
    <name evidence="1" type="ORF">Lwal_0124</name>
</gene>
<comment type="caution">
    <text evidence="1">The sequence shown here is derived from an EMBL/GenBank/DDBJ whole genome shotgun (WGS) entry which is preliminary data.</text>
</comment>
<reference evidence="1 2" key="1">
    <citation type="submission" date="2015-11" db="EMBL/GenBank/DDBJ databases">
        <title>Genomic analysis of 38 Legionella species identifies large and diverse effector repertoires.</title>
        <authorList>
            <person name="Burstein D."/>
            <person name="Amaro F."/>
            <person name="Zusman T."/>
            <person name="Lifshitz Z."/>
            <person name="Cohen O."/>
            <person name="Gilbert J.A."/>
            <person name="Pupko T."/>
            <person name="Shuman H.A."/>
            <person name="Segal G."/>
        </authorList>
    </citation>
    <scope>NUCLEOTIDE SEQUENCE [LARGE SCALE GENOMIC DNA]</scope>
    <source>
        <strain evidence="1 2">ATCC 51914</strain>
    </source>
</reference>
<proteinExistence type="predicted"/>
<dbReference type="AlphaFoldDB" id="A0A0W1AP35"/>
<dbReference type="PATRIC" id="fig|66969.6.peg.139"/>
<dbReference type="EMBL" id="LNZB01000004">
    <property type="protein sequence ID" value="KTD83008.1"/>
    <property type="molecule type" value="Genomic_DNA"/>
</dbReference>
<protein>
    <submittedName>
        <fullName evidence="1">Uncharacterized protein</fullName>
    </submittedName>
</protein>
<evidence type="ECO:0000313" key="2">
    <source>
        <dbReference type="Proteomes" id="UP000054729"/>
    </source>
</evidence>